<evidence type="ECO:0000256" key="5">
    <source>
        <dbReference type="ARBA" id="ARBA00023128"/>
    </source>
</evidence>
<dbReference type="PANTHER" id="PTHR14097">
    <property type="entry name" value="OXIDOREDUCTASE HTATIP2"/>
    <property type="match status" value="1"/>
</dbReference>
<dbReference type="AlphaFoldDB" id="A0A367YCA4"/>
<dbReference type="EMBL" id="QLNQ01000024">
    <property type="protein sequence ID" value="RCK63486.1"/>
    <property type="molecule type" value="Genomic_DNA"/>
</dbReference>
<dbReference type="InterPro" id="IPR014843">
    <property type="entry name" value="Him1/Fmp52"/>
</dbReference>
<keyword evidence="4" id="KW-0809">Transit peptide</keyword>
<dbReference type="FunFam" id="3.40.50.720:FF:000366">
    <property type="entry name" value="Protein FMP52, mitochondrial"/>
    <property type="match status" value="1"/>
</dbReference>
<name>A0A367YCA4_9ASCO</name>
<dbReference type="GO" id="GO:0005741">
    <property type="term" value="C:mitochondrial outer membrane"/>
    <property type="evidence" value="ECO:0007669"/>
    <property type="project" value="UniProtKB-SubCell"/>
</dbReference>
<dbReference type="SUPFAM" id="SSF51735">
    <property type="entry name" value="NAD(P)-binding Rossmann-fold domains"/>
    <property type="match status" value="1"/>
</dbReference>
<evidence type="ECO:0000256" key="2">
    <source>
        <dbReference type="ARBA" id="ARBA00006617"/>
    </source>
</evidence>
<evidence type="ECO:0000256" key="6">
    <source>
        <dbReference type="ARBA" id="ARBA00023136"/>
    </source>
</evidence>
<dbReference type="PANTHER" id="PTHR14097:SF7">
    <property type="entry name" value="OXIDOREDUCTASE HTATIP2"/>
    <property type="match status" value="1"/>
</dbReference>
<comment type="subcellular location">
    <subcellularLocation>
        <location evidence="1">Mitochondrion outer membrane</location>
        <topology evidence="1">Peripheral membrane protein</topology>
    </subcellularLocation>
</comment>
<keyword evidence="5" id="KW-0496">Mitochondrion</keyword>
<proteinExistence type="inferred from homology"/>
<accession>A0A367YCA4</accession>
<reference evidence="7 8" key="1">
    <citation type="submission" date="2018-06" db="EMBL/GenBank/DDBJ databases">
        <title>Whole genome sequencing of Candida tropicalis (genome annotated by CSBL at Korea University).</title>
        <authorList>
            <person name="Ahn J."/>
        </authorList>
    </citation>
    <scope>NUCLEOTIDE SEQUENCE [LARGE SCALE GENOMIC DNA]</scope>
    <source>
        <strain evidence="7 8">ATCC 20962</strain>
    </source>
</reference>
<keyword evidence="6" id="KW-0472">Membrane</keyword>
<comment type="caution">
    <text evidence="7">The sequence shown here is derived from an EMBL/GenBank/DDBJ whole genome shotgun (WGS) entry which is preliminary data.</text>
</comment>
<keyword evidence="3" id="KW-1000">Mitochondrion outer membrane</keyword>
<evidence type="ECO:0000256" key="1">
    <source>
        <dbReference type="ARBA" id="ARBA00004450"/>
    </source>
</evidence>
<dbReference type="STRING" id="5486.A0A367YCA4"/>
<evidence type="ECO:0000256" key="4">
    <source>
        <dbReference type="ARBA" id="ARBA00022946"/>
    </source>
</evidence>
<gene>
    <name evidence="7" type="primary">FMP52_0</name>
    <name evidence="7" type="ORF">Cantr_09981</name>
</gene>
<dbReference type="Pfam" id="PF08732">
    <property type="entry name" value="HIM1"/>
    <property type="match status" value="1"/>
</dbReference>
<dbReference type="GO" id="GO:0051170">
    <property type="term" value="P:import into nucleus"/>
    <property type="evidence" value="ECO:0007669"/>
    <property type="project" value="TreeGrafter"/>
</dbReference>
<evidence type="ECO:0000313" key="7">
    <source>
        <dbReference type="EMBL" id="RCK63486.1"/>
    </source>
</evidence>
<keyword evidence="8" id="KW-1185">Reference proteome</keyword>
<comment type="similarity">
    <text evidence="2">Belongs to the FMP52 family.</text>
</comment>
<evidence type="ECO:0000256" key="3">
    <source>
        <dbReference type="ARBA" id="ARBA00022787"/>
    </source>
</evidence>
<dbReference type="InterPro" id="IPR036291">
    <property type="entry name" value="NAD(P)-bd_dom_sf"/>
</dbReference>
<dbReference type="Gene3D" id="3.40.50.720">
    <property type="entry name" value="NAD(P)-binding Rossmann-like Domain"/>
    <property type="match status" value="1"/>
</dbReference>
<protein>
    <submittedName>
        <fullName evidence="7">Protein FMP52, mitochondrial</fullName>
    </submittedName>
</protein>
<evidence type="ECO:0000313" key="8">
    <source>
        <dbReference type="Proteomes" id="UP000253472"/>
    </source>
</evidence>
<sequence length="228" mass="24392">MSTFILGSTGLVGAQIVKYAESSPVISSILTITRRTPGFAESSKKVTALEDSNTDKWPEIIKSNKPTDAFISAFGTTRAKAGSAEKFKTIDHGVNFSNAKAAKENGTKVYVLVSSIGANANSNFLYMKTKGELEDDVIALGFDHTVILRPGILLGQREGAHGFGNDFAATIGGWAKHTFLQRWMHSIDVSDVGKVAVDFAAKGIKGELKEKVTIVEGGDLIKLANDLQ</sequence>
<dbReference type="OrthoDB" id="430436at2759"/>
<dbReference type="Proteomes" id="UP000253472">
    <property type="component" value="Unassembled WGS sequence"/>
</dbReference>
<organism evidence="7 8">
    <name type="scientific">Candida viswanathii</name>
    <dbReference type="NCBI Taxonomy" id="5486"/>
    <lineage>
        <taxon>Eukaryota</taxon>
        <taxon>Fungi</taxon>
        <taxon>Dikarya</taxon>
        <taxon>Ascomycota</taxon>
        <taxon>Saccharomycotina</taxon>
        <taxon>Pichiomycetes</taxon>
        <taxon>Debaryomycetaceae</taxon>
        <taxon>Candida/Lodderomyces clade</taxon>
        <taxon>Candida</taxon>
    </lineage>
</organism>